<evidence type="ECO:0000313" key="15">
    <source>
        <dbReference type="Proteomes" id="UP001300502"/>
    </source>
</evidence>
<name>A0AAV9IL76_9RHOD</name>
<comment type="subunit">
    <text evidence="4 13">Homodimer.</text>
</comment>
<dbReference type="SFLD" id="SFLDG01140">
    <property type="entry name" value="C2.B:_Phosphomannomutase_and_P"/>
    <property type="match status" value="1"/>
</dbReference>
<evidence type="ECO:0000256" key="8">
    <source>
        <dbReference type="ARBA" id="ARBA00022842"/>
    </source>
</evidence>
<reference evidence="14 15" key="1">
    <citation type="submission" date="2022-07" db="EMBL/GenBank/DDBJ databases">
        <title>Genome-wide signatures of adaptation to extreme environments.</title>
        <authorList>
            <person name="Cho C.H."/>
            <person name="Yoon H.S."/>
        </authorList>
    </citation>
    <scope>NUCLEOTIDE SEQUENCE [LARGE SCALE GENOMIC DNA]</scope>
    <source>
        <strain evidence="14 15">108.79 E11</strain>
    </source>
</reference>
<dbReference type="NCBIfam" id="TIGR01484">
    <property type="entry name" value="HAD-SF-IIB"/>
    <property type="match status" value="1"/>
</dbReference>
<dbReference type="PANTHER" id="PTHR10466">
    <property type="entry name" value="PHOSPHOMANNOMUTASE"/>
    <property type="match status" value="1"/>
</dbReference>
<evidence type="ECO:0000313" key="14">
    <source>
        <dbReference type="EMBL" id="KAK4528228.1"/>
    </source>
</evidence>
<evidence type="ECO:0000256" key="9">
    <source>
        <dbReference type="ARBA" id="ARBA00023235"/>
    </source>
</evidence>
<evidence type="ECO:0000256" key="11">
    <source>
        <dbReference type="PIRSR" id="PIRSR605002-2"/>
    </source>
</evidence>
<sequence length="251" mass="29010">MSNNKRMPKRTDTLALFDVDGTLTPSRCQASREMLEFLRKLRNEVYTAIVGGSDLAKQEEQLGPTILEDFDYVFSENGLVAYENGKLIHTQNLAKHLGEEKLKNVINSCLHYIADLDIPLKRGTFVEFRKGMLNVSPIGRNCSQEERVEFEKYDQLHGIRRRFVDYLKQQFQSYDLQFSIGGQISFDVFPIGWDKTYCLSFVQHIPIIHFFGDKTFPGGNDYEIFQDSRTIGHTVTSPQDTMQQCRELFNL</sequence>
<comment type="caution">
    <text evidence="14">The sequence shown here is derived from an EMBL/GenBank/DDBJ whole genome shotgun (WGS) entry which is preliminary data.</text>
</comment>
<evidence type="ECO:0000256" key="5">
    <source>
        <dbReference type="ARBA" id="ARBA00012730"/>
    </source>
</evidence>
<evidence type="ECO:0000256" key="7">
    <source>
        <dbReference type="ARBA" id="ARBA00022723"/>
    </source>
</evidence>
<dbReference type="GO" id="GO:0004615">
    <property type="term" value="F:phosphomannomutase activity"/>
    <property type="evidence" value="ECO:0007669"/>
    <property type="project" value="UniProtKB-EC"/>
</dbReference>
<comment type="catalytic activity">
    <reaction evidence="13">
        <text>alpha-D-mannose 1-phosphate = D-mannose 6-phosphate</text>
        <dbReference type="Rhea" id="RHEA:11140"/>
        <dbReference type="ChEBI" id="CHEBI:58409"/>
        <dbReference type="ChEBI" id="CHEBI:58735"/>
        <dbReference type="EC" id="5.4.2.8"/>
    </reaction>
</comment>
<dbReference type="PANTHER" id="PTHR10466:SF0">
    <property type="entry name" value="PHOSPHOMANNOMUTASE"/>
    <property type="match status" value="1"/>
</dbReference>
<feature type="binding site" evidence="12">
    <location>
        <position position="230"/>
    </location>
    <ligand>
        <name>Mg(2+)</name>
        <dbReference type="ChEBI" id="CHEBI:18420"/>
        <label>2</label>
    </ligand>
</feature>
<dbReference type="EC" id="5.4.2.8" evidence="5 13"/>
<evidence type="ECO:0000256" key="13">
    <source>
        <dbReference type="RuleBase" id="RU361118"/>
    </source>
</evidence>
<dbReference type="SFLD" id="SFLDF00445">
    <property type="entry name" value="alpha-phosphomannomutase"/>
    <property type="match status" value="1"/>
</dbReference>
<feature type="binding site" evidence="11">
    <location>
        <position position="129"/>
    </location>
    <ligand>
        <name>alpha-D-mannose 1-phosphate</name>
        <dbReference type="ChEBI" id="CHEBI:58409"/>
    </ligand>
</feature>
<dbReference type="InterPro" id="IPR006379">
    <property type="entry name" value="HAD-SF_hydro_IIB"/>
</dbReference>
<dbReference type="EMBL" id="JANCYU010000061">
    <property type="protein sequence ID" value="KAK4528228.1"/>
    <property type="molecule type" value="Genomic_DNA"/>
</dbReference>
<evidence type="ECO:0000256" key="10">
    <source>
        <dbReference type="PIRSR" id="PIRSR605002-1"/>
    </source>
</evidence>
<dbReference type="GO" id="GO:0006487">
    <property type="term" value="P:protein N-linked glycosylation"/>
    <property type="evidence" value="ECO:0007669"/>
    <property type="project" value="TreeGrafter"/>
</dbReference>
<comment type="function">
    <text evidence="13">Involved in the synthesis of the GDP-mannose and dolichol-phosphate-mannose required for a number of critical mannosyl transfer reactions.</text>
</comment>
<comment type="subcellular location">
    <subcellularLocation>
        <location evidence="1 13">Cytoplasm</location>
    </subcellularLocation>
</comment>
<evidence type="ECO:0000256" key="2">
    <source>
        <dbReference type="ARBA" id="ARBA00004699"/>
    </source>
</evidence>
<dbReference type="SFLD" id="SFLDG01143">
    <property type="entry name" value="C2.B.3:_Phosphomannomutase_Lik"/>
    <property type="match status" value="1"/>
</dbReference>
<feature type="binding site" evidence="11">
    <location>
        <position position="187"/>
    </location>
    <ligand>
        <name>alpha-D-mannose 1-phosphate</name>
        <dbReference type="ChEBI" id="CHEBI:58409"/>
    </ligand>
</feature>
<keyword evidence="6 13" id="KW-0963">Cytoplasm</keyword>
<feature type="binding site" evidence="11">
    <location>
        <position position="185"/>
    </location>
    <ligand>
        <name>alpha-D-mannose 1-phosphate</name>
        <dbReference type="ChEBI" id="CHEBI:58409"/>
    </ligand>
</feature>
<comment type="similarity">
    <text evidence="3 13">Belongs to the eukaryotic PMM family.</text>
</comment>
<dbReference type="InterPro" id="IPR036412">
    <property type="entry name" value="HAD-like_sf"/>
</dbReference>
<feature type="active site" description="Nucleophile" evidence="10">
    <location>
        <position position="18"/>
    </location>
</feature>
<evidence type="ECO:0000256" key="4">
    <source>
        <dbReference type="ARBA" id="ARBA00011738"/>
    </source>
</evidence>
<dbReference type="GO" id="GO:0005829">
    <property type="term" value="C:cytosol"/>
    <property type="evidence" value="ECO:0007669"/>
    <property type="project" value="TreeGrafter"/>
</dbReference>
<feature type="active site" description="Proton donor/acceptor" evidence="10">
    <location>
        <position position="20"/>
    </location>
</feature>
<dbReference type="CDD" id="cd02585">
    <property type="entry name" value="HAD_PMM"/>
    <property type="match status" value="1"/>
</dbReference>
<proteinExistence type="inferred from homology"/>
<dbReference type="Gene3D" id="3.40.50.1000">
    <property type="entry name" value="HAD superfamily/HAD-like"/>
    <property type="match status" value="1"/>
</dbReference>
<evidence type="ECO:0000256" key="3">
    <source>
        <dbReference type="ARBA" id="ARBA00009736"/>
    </source>
</evidence>
<keyword evidence="7 12" id="KW-0479">Metal-binding</keyword>
<organism evidence="14 15">
    <name type="scientific">Galdieria yellowstonensis</name>
    <dbReference type="NCBI Taxonomy" id="3028027"/>
    <lineage>
        <taxon>Eukaryota</taxon>
        <taxon>Rhodophyta</taxon>
        <taxon>Bangiophyceae</taxon>
        <taxon>Galdieriales</taxon>
        <taxon>Galdieriaceae</taxon>
        <taxon>Galdieria</taxon>
    </lineage>
</organism>
<dbReference type="FunFam" id="3.30.1240.20:FF:000001">
    <property type="entry name" value="Phosphomannomutase"/>
    <property type="match status" value="1"/>
</dbReference>
<gene>
    <name evidence="14" type="ORF">GAYE_SCF53G6163</name>
</gene>
<evidence type="ECO:0000256" key="6">
    <source>
        <dbReference type="ARBA" id="ARBA00022490"/>
    </source>
</evidence>
<feature type="binding site" evidence="12">
    <location>
        <position position="213"/>
    </location>
    <ligand>
        <name>Mg(2+)</name>
        <dbReference type="ChEBI" id="CHEBI:18420"/>
        <label>1</label>
    </ligand>
</feature>
<dbReference type="Pfam" id="PF03332">
    <property type="entry name" value="PMM"/>
    <property type="match status" value="1"/>
</dbReference>
<dbReference type="Proteomes" id="UP001300502">
    <property type="component" value="Unassembled WGS sequence"/>
</dbReference>
<protein>
    <recommendedName>
        <fullName evidence="5 13">Phosphomannomutase</fullName>
        <ecNumber evidence="5 13">5.4.2.8</ecNumber>
    </recommendedName>
</protein>
<accession>A0AAV9IL76</accession>
<dbReference type="SUPFAM" id="SSF56784">
    <property type="entry name" value="HAD-like"/>
    <property type="match status" value="1"/>
</dbReference>
<comment type="cofactor">
    <cofactor evidence="12">
        <name>Mg(2+)</name>
        <dbReference type="ChEBI" id="CHEBI:18420"/>
    </cofactor>
</comment>
<feature type="binding site" evidence="11">
    <location>
        <position position="140"/>
    </location>
    <ligand>
        <name>alpha-D-mannose 1-phosphate</name>
        <dbReference type="ChEBI" id="CHEBI:58409"/>
    </ligand>
</feature>
<keyword evidence="9 13" id="KW-0413">Isomerase</keyword>
<comment type="pathway">
    <text evidence="2 13">Nucleotide-sugar biosynthesis; GDP-alpha-D-mannose biosynthesis; alpha-D-mannose 1-phosphate from D-fructose 6-phosphate: step 2/2.</text>
</comment>
<feature type="binding site" evidence="11">
    <location>
        <position position="27"/>
    </location>
    <ligand>
        <name>alpha-D-mannose 1-phosphate</name>
        <dbReference type="ChEBI" id="CHEBI:58409"/>
    </ligand>
</feature>
<dbReference type="SFLD" id="SFLDS00003">
    <property type="entry name" value="Haloacid_Dehalogenase"/>
    <property type="match status" value="1"/>
</dbReference>
<dbReference type="InterPro" id="IPR005002">
    <property type="entry name" value="PMM"/>
</dbReference>
<dbReference type="GO" id="GO:0046872">
    <property type="term" value="F:metal ion binding"/>
    <property type="evidence" value="ECO:0007669"/>
    <property type="project" value="UniProtKB-KW"/>
</dbReference>
<dbReference type="InterPro" id="IPR023214">
    <property type="entry name" value="HAD_sf"/>
</dbReference>
<feature type="binding site" evidence="11">
    <location>
        <position position="147"/>
    </location>
    <ligand>
        <name>alpha-D-mannose 1-phosphate</name>
        <dbReference type="ChEBI" id="CHEBI:58409"/>
    </ligand>
</feature>
<dbReference type="GO" id="GO:0006013">
    <property type="term" value="P:mannose metabolic process"/>
    <property type="evidence" value="ECO:0007669"/>
    <property type="project" value="TreeGrafter"/>
</dbReference>
<evidence type="ECO:0000256" key="12">
    <source>
        <dbReference type="PIRSR" id="PIRSR605002-3"/>
    </source>
</evidence>
<dbReference type="Gene3D" id="3.30.1240.20">
    <property type="match status" value="1"/>
</dbReference>
<dbReference type="AlphaFoldDB" id="A0AAV9IL76"/>
<feature type="binding site" evidence="12">
    <location>
        <position position="225"/>
    </location>
    <ligand>
        <name>Mg(2+)</name>
        <dbReference type="ChEBI" id="CHEBI:18420"/>
        <label>1</label>
    </ligand>
</feature>
<evidence type="ECO:0000256" key="1">
    <source>
        <dbReference type="ARBA" id="ARBA00004496"/>
    </source>
</evidence>
<keyword evidence="8 12" id="KW-0460">Magnesium</keyword>
<dbReference type="GO" id="GO:0009298">
    <property type="term" value="P:GDP-mannose biosynthetic process"/>
    <property type="evidence" value="ECO:0007669"/>
    <property type="project" value="InterPro"/>
</dbReference>
<feature type="binding site" evidence="12">
    <location>
        <position position="18"/>
    </location>
    <ligand>
        <name>Mg(2+)</name>
        <dbReference type="ChEBI" id="CHEBI:18420"/>
        <label>1</label>
    </ligand>
</feature>
<feature type="binding site" evidence="12">
    <location>
        <position position="20"/>
    </location>
    <ligand>
        <name>Mg(2+)</name>
        <dbReference type="ChEBI" id="CHEBI:18420"/>
        <label>1</label>
    </ligand>
</feature>
<dbReference type="InterPro" id="IPR043169">
    <property type="entry name" value="PMM_cap"/>
</dbReference>
<keyword evidence="15" id="KW-1185">Reference proteome</keyword>
<feature type="binding site" evidence="12">
    <location>
        <position position="227"/>
    </location>
    <ligand>
        <name>Mg(2+)</name>
        <dbReference type="ChEBI" id="CHEBI:18420"/>
        <label>1</label>
    </ligand>
</feature>